<dbReference type="EMBL" id="VLKF01000001">
    <property type="protein sequence ID" value="TWH72664.1"/>
    <property type="molecule type" value="Genomic_DNA"/>
</dbReference>
<keyword evidence="1" id="KW-1133">Transmembrane helix</keyword>
<reference evidence="2 3" key="1">
    <citation type="submission" date="2019-07" db="EMBL/GenBank/DDBJ databases">
        <title>R&amp;d 2014.</title>
        <authorList>
            <person name="Klenk H.-P."/>
        </authorList>
    </citation>
    <scope>NUCLEOTIDE SEQUENCE [LARGE SCALE GENOMIC DNA]</scope>
    <source>
        <strain evidence="2 3">DSM 45764</strain>
    </source>
</reference>
<keyword evidence="1" id="KW-0472">Membrane</keyword>
<evidence type="ECO:0000256" key="1">
    <source>
        <dbReference type="SAM" id="Phobius"/>
    </source>
</evidence>
<dbReference type="AlphaFoldDB" id="A0A562IPZ2"/>
<keyword evidence="3" id="KW-1185">Reference proteome</keyword>
<gene>
    <name evidence="2" type="ORF">JD78_01184</name>
</gene>
<name>A0A562IPZ2_9ACTN</name>
<comment type="caution">
    <text evidence="2">The sequence shown here is derived from an EMBL/GenBank/DDBJ whole genome shotgun (WGS) entry which is preliminary data.</text>
</comment>
<protein>
    <submittedName>
        <fullName evidence="2">Uncharacterized protein</fullName>
    </submittedName>
</protein>
<proteinExistence type="predicted"/>
<evidence type="ECO:0000313" key="3">
    <source>
        <dbReference type="Proteomes" id="UP000321490"/>
    </source>
</evidence>
<feature type="transmembrane region" description="Helical" evidence="1">
    <location>
        <begin position="12"/>
        <end position="35"/>
    </location>
</feature>
<evidence type="ECO:0000313" key="2">
    <source>
        <dbReference type="EMBL" id="TWH72664.1"/>
    </source>
</evidence>
<sequence>MWLAIPAGQPVSGSYAIIFLLLFVLIAITLAVIYFRNRKR</sequence>
<organism evidence="2 3">
    <name type="scientific">Modestobacter roseus</name>
    <dbReference type="NCBI Taxonomy" id="1181884"/>
    <lineage>
        <taxon>Bacteria</taxon>
        <taxon>Bacillati</taxon>
        <taxon>Actinomycetota</taxon>
        <taxon>Actinomycetes</taxon>
        <taxon>Geodermatophilales</taxon>
        <taxon>Geodermatophilaceae</taxon>
        <taxon>Modestobacter</taxon>
    </lineage>
</organism>
<keyword evidence="1" id="KW-0812">Transmembrane</keyword>
<accession>A0A562IPZ2</accession>
<dbReference type="Proteomes" id="UP000321490">
    <property type="component" value="Unassembled WGS sequence"/>
</dbReference>